<dbReference type="CDD" id="cd03593">
    <property type="entry name" value="CLECT_NK_receptors_like"/>
    <property type="match status" value="1"/>
</dbReference>
<accession>A0A9B0UA74</accession>
<dbReference type="PANTHER" id="PTHR22800">
    <property type="entry name" value="C-TYPE LECTIN PROTEINS"/>
    <property type="match status" value="1"/>
</dbReference>
<dbReference type="InterPro" id="IPR001304">
    <property type="entry name" value="C-type_lectin-like"/>
</dbReference>
<dbReference type="Proteomes" id="UP000504623">
    <property type="component" value="Unplaced"/>
</dbReference>
<evidence type="ECO:0000256" key="8">
    <source>
        <dbReference type="ARBA" id="ARBA00041193"/>
    </source>
</evidence>
<dbReference type="SUPFAM" id="SSF56436">
    <property type="entry name" value="C-type lectin-like"/>
    <property type="match status" value="1"/>
</dbReference>
<evidence type="ECO:0000313" key="12">
    <source>
        <dbReference type="Proteomes" id="UP000504623"/>
    </source>
</evidence>
<dbReference type="GO" id="GO:0016020">
    <property type="term" value="C:membrane"/>
    <property type="evidence" value="ECO:0007669"/>
    <property type="project" value="UniProtKB-SubCell"/>
</dbReference>
<evidence type="ECO:0000256" key="2">
    <source>
        <dbReference type="ARBA" id="ARBA00022692"/>
    </source>
</evidence>
<evidence type="ECO:0000256" key="6">
    <source>
        <dbReference type="ARBA" id="ARBA00023136"/>
    </source>
</evidence>
<name>A0A9B0UA74_CHRAS</name>
<dbReference type="GO" id="GO:0002223">
    <property type="term" value="P:stimulatory C-type lectin receptor signaling pathway"/>
    <property type="evidence" value="ECO:0007669"/>
    <property type="project" value="TreeGrafter"/>
</dbReference>
<dbReference type="PROSITE" id="PS50041">
    <property type="entry name" value="C_TYPE_LECTIN_2"/>
    <property type="match status" value="1"/>
</dbReference>
<evidence type="ECO:0000256" key="4">
    <source>
        <dbReference type="ARBA" id="ARBA00022968"/>
    </source>
</evidence>
<dbReference type="Gene3D" id="3.10.100.10">
    <property type="entry name" value="Mannose-Binding Protein A, subunit A"/>
    <property type="match status" value="1"/>
</dbReference>
<evidence type="ECO:0000256" key="1">
    <source>
        <dbReference type="ARBA" id="ARBA00004606"/>
    </source>
</evidence>
<dbReference type="SMART" id="SM00034">
    <property type="entry name" value="CLECT"/>
    <property type="match status" value="1"/>
</dbReference>
<keyword evidence="6 10" id="KW-0472">Membrane</keyword>
<feature type="domain" description="C-type lectin" evidence="11">
    <location>
        <begin position="66"/>
        <end position="173"/>
    </location>
</feature>
<organism evidence="12 13">
    <name type="scientific">Chrysochloris asiatica</name>
    <name type="common">Cape golden mole</name>
    <dbReference type="NCBI Taxonomy" id="185453"/>
    <lineage>
        <taxon>Eukaryota</taxon>
        <taxon>Metazoa</taxon>
        <taxon>Chordata</taxon>
        <taxon>Craniata</taxon>
        <taxon>Vertebrata</taxon>
        <taxon>Euteleostomi</taxon>
        <taxon>Mammalia</taxon>
        <taxon>Eutheria</taxon>
        <taxon>Afrotheria</taxon>
        <taxon>Chrysochloridae</taxon>
        <taxon>Chrysochlorinae</taxon>
        <taxon>Chrysochloris</taxon>
    </lineage>
</organism>
<dbReference type="Pfam" id="PF00059">
    <property type="entry name" value="Lectin_C"/>
    <property type="match status" value="1"/>
</dbReference>
<dbReference type="InterPro" id="IPR050919">
    <property type="entry name" value="NKG2/CD94_NK_receptors"/>
</dbReference>
<keyword evidence="7" id="KW-0325">Glycoprotein</keyword>
<dbReference type="InterPro" id="IPR016187">
    <property type="entry name" value="CTDL_fold"/>
</dbReference>
<dbReference type="AlphaFoldDB" id="A0A9B0UA74"/>
<dbReference type="GeneID" id="102822039"/>
<evidence type="ECO:0000256" key="9">
    <source>
        <dbReference type="ARBA" id="ARBA00041489"/>
    </source>
</evidence>
<evidence type="ECO:0000256" key="10">
    <source>
        <dbReference type="SAM" id="Phobius"/>
    </source>
</evidence>
<dbReference type="PANTHER" id="PTHR22800:SF252">
    <property type="entry name" value="NATURAL KILLER CELLS ANTIGEN CD94"/>
    <property type="match status" value="1"/>
</dbReference>
<feature type="transmembrane region" description="Helical" evidence="10">
    <location>
        <begin position="9"/>
        <end position="27"/>
    </location>
</feature>
<keyword evidence="5 10" id="KW-1133">Transmembrane helix</keyword>
<evidence type="ECO:0000256" key="7">
    <source>
        <dbReference type="ARBA" id="ARBA00023180"/>
    </source>
</evidence>
<dbReference type="GO" id="GO:0045954">
    <property type="term" value="P:positive regulation of natural killer cell mediated cytotoxicity"/>
    <property type="evidence" value="ECO:0007669"/>
    <property type="project" value="TreeGrafter"/>
</dbReference>
<dbReference type="GO" id="GO:0030246">
    <property type="term" value="F:carbohydrate binding"/>
    <property type="evidence" value="ECO:0007669"/>
    <property type="project" value="UniProtKB-KW"/>
</dbReference>
<protein>
    <recommendedName>
        <fullName evidence="8">Natural killer cells antigen CD94</fullName>
    </recommendedName>
    <alternativeName>
        <fullName evidence="9">Killer cell lectin-like receptor subfamily D member 1</fullName>
    </alternativeName>
</protein>
<keyword evidence="2 10" id="KW-0812">Transmembrane</keyword>
<evidence type="ECO:0000256" key="3">
    <source>
        <dbReference type="ARBA" id="ARBA00022734"/>
    </source>
</evidence>
<dbReference type="InterPro" id="IPR033992">
    <property type="entry name" value="NKR-like_CTLD"/>
</dbReference>
<dbReference type="OrthoDB" id="8950604at2759"/>
<gene>
    <name evidence="13" type="primary">LOC102822039</name>
</gene>
<keyword evidence="4" id="KW-0735">Signal-anchor</keyword>
<dbReference type="InterPro" id="IPR016186">
    <property type="entry name" value="C-type_lectin-like/link_sf"/>
</dbReference>
<evidence type="ECO:0000313" key="13">
    <source>
        <dbReference type="RefSeq" id="XP_006875530.1"/>
    </source>
</evidence>
<keyword evidence="12" id="KW-1185">Reference proteome</keyword>
<sequence>MTVLSNKNLFLFYLYVFALSFLCTVFQTTPWRLISGILGVLCLLLMIALGILLHKYTDCPEKWIGYRCNCYLIFNEGKNWTESRNSCASQNSSLLYLESKDELDFWKHSEFFYWVGLSYNKANGTWLWEDGSALSRNLFPSFQNSNPEECISFNPKGYTLSETCRKNNRFICKKWPI</sequence>
<proteinExistence type="predicted"/>
<evidence type="ECO:0000259" key="11">
    <source>
        <dbReference type="PROSITE" id="PS50041"/>
    </source>
</evidence>
<feature type="transmembrane region" description="Helical" evidence="10">
    <location>
        <begin position="33"/>
        <end position="53"/>
    </location>
</feature>
<comment type="subcellular location">
    <subcellularLocation>
        <location evidence="1">Membrane</location>
        <topology evidence="1">Single-pass type II membrane protein</topology>
    </subcellularLocation>
</comment>
<keyword evidence="3" id="KW-0430">Lectin</keyword>
<dbReference type="RefSeq" id="XP_006875530.1">
    <property type="nucleotide sequence ID" value="XM_006875468.1"/>
</dbReference>
<reference evidence="13" key="1">
    <citation type="submission" date="2025-08" db="UniProtKB">
        <authorList>
            <consortium name="RefSeq"/>
        </authorList>
    </citation>
    <scope>IDENTIFICATION</scope>
    <source>
        <tissue evidence="13">Spleen</tissue>
    </source>
</reference>
<evidence type="ECO:0000256" key="5">
    <source>
        <dbReference type="ARBA" id="ARBA00022989"/>
    </source>
</evidence>